<dbReference type="Pfam" id="PF12728">
    <property type="entry name" value="HTH_17"/>
    <property type="match status" value="1"/>
</dbReference>
<organism evidence="2 3">
    <name type="scientific">Flavobacterium branchiophilum</name>
    <dbReference type="NCBI Taxonomy" id="55197"/>
    <lineage>
        <taxon>Bacteria</taxon>
        <taxon>Pseudomonadati</taxon>
        <taxon>Bacteroidota</taxon>
        <taxon>Flavobacteriia</taxon>
        <taxon>Flavobacteriales</taxon>
        <taxon>Flavobacteriaceae</taxon>
        <taxon>Flavobacterium</taxon>
    </lineage>
</organism>
<dbReference type="InterPro" id="IPR041657">
    <property type="entry name" value="HTH_17"/>
</dbReference>
<name>A0A2H3K8S7_9FLAO</name>
<dbReference type="OrthoDB" id="597977at2"/>
<protein>
    <submittedName>
        <fullName evidence="2">DNA-binding protein</fullName>
    </submittedName>
</protein>
<dbReference type="NCBIfam" id="TIGR01764">
    <property type="entry name" value="excise"/>
    <property type="match status" value="1"/>
</dbReference>
<feature type="domain" description="Helix-turn-helix" evidence="1">
    <location>
        <begin position="45"/>
        <end position="95"/>
    </location>
</feature>
<comment type="caution">
    <text evidence="2">The sequence shown here is derived from an EMBL/GenBank/DDBJ whole genome shotgun (WGS) entry which is preliminary data.</text>
</comment>
<evidence type="ECO:0000313" key="3">
    <source>
        <dbReference type="Proteomes" id="UP000220828"/>
    </source>
</evidence>
<dbReference type="Proteomes" id="UP000220828">
    <property type="component" value="Unassembled WGS sequence"/>
</dbReference>
<proteinExistence type="predicted"/>
<evidence type="ECO:0000313" key="2">
    <source>
        <dbReference type="EMBL" id="PDS22286.1"/>
    </source>
</evidence>
<evidence type="ECO:0000259" key="1">
    <source>
        <dbReference type="Pfam" id="PF12728"/>
    </source>
</evidence>
<dbReference type="EMBL" id="PCMW01000104">
    <property type="protein sequence ID" value="PDS22286.1"/>
    <property type="molecule type" value="Genomic_DNA"/>
</dbReference>
<sequence>MFIIKKESEMKDNSPSINDELLSAIEKLIDKKFKNLLSIQKDIVDVSDASFILGVSKGTINKMCSRKTISYFKPKGSTKVYFKRSDLNAYMTENRFMSKTEMEAKTQSFFQNKRGGGFV</sequence>
<keyword evidence="2" id="KW-0238">DNA-binding</keyword>
<dbReference type="InterPro" id="IPR010093">
    <property type="entry name" value="SinI_DNA-bd"/>
</dbReference>
<accession>A0A2H3K8S7</accession>
<gene>
    <name evidence="2" type="ORF">B0A77_13860</name>
</gene>
<dbReference type="GO" id="GO:0003677">
    <property type="term" value="F:DNA binding"/>
    <property type="evidence" value="ECO:0007669"/>
    <property type="project" value="UniProtKB-KW"/>
</dbReference>
<reference evidence="2 3" key="1">
    <citation type="submission" date="2017-09" db="EMBL/GenBank/DDBJ databases">
        <title>Whole genomes of Flavobacteriaceae.</title>
        <authorList>
            <person name="Stine C."/>
            <person name="Li C."/>
            <person name="Tadesse D."/>
        </authorList>
    </citation>
    <scope>NUCLEOTIDE SEQUENCE [LARGE SCALE GENOMIC DNA]</scope>
    <source>
        <strain evidence="2 3">ATCC 35036</strain>
    </source>
</reference>
<dbReference type="AlphaFoldDB" id="A0A2H3K8S7"/>